<dbReference type="Gene3D" id="3.40.50.300">
    <property type="entry name" value="P-loop containing nucleotide triphosphate hydrolases"/>
    <property type="match status" value="1"/>
</dbReference>
<evidence type="ECO:0000259" key="6">
    <source>
        <dbReference type="SMART" id="SM01086"/>
    </source>
</evidence>
<evidence type="ECO:0000259" key="5">
    <source>
        <dbReference type="SMART" id="SM00382"/>
    </source>
</evidence>
<evidence type="ECO:0000313" key="7">
    <source>
        <dbReference type="EMBL" id="AEP09948.1"/>
    </source>
</evidence>
<dbReference type="PANTHER" id="PTHR11638:SF18">
    <property type="entry name" value="HEAT SHOCK PROTEIN 104"/>
    <property type="match status" value="1"/>
</dbReference>
<dbReference type="PANTHER" id="PTHR11638">
    <property type="entry name" value="ATP-DEPENDENT CLP PROTEASE"/>
    <property type="match status" value="1"/>
</dbReference>
<gene>
    <name evidence="7" type="ordered locus">MICA_1634</name>
</gene>
<dbReference type="SMART" id="SM01086">
    <property type="entry name" value="ClpB_D2-small"/>
    <property type="match status" value="1"/>
</dbReference>
<feature type="domain" description="AAA+ ATPase" evidence="5">
    <location>
        <begin position="530"/>
        <end position="693"/>
    </location>
</feature>
<name>G2KQM0_MICAA</name>
<dbReference type="InterPro" id="IPR027417">
    <property type="entry name" value="P-loop_NTPase"/>
</dbReference>
<dbReference type="SUPFAM" id="SSF52540">
    <property type="entry name" value="P-loop containing nucleoside triphosphate hydrolases"/>
    <property type="match status" value="1"/>
</dbReference>
<dbReference type="AlphaFoldDB" id="G2KQM0"/>
<keyword evidence="2" id="KW-0067">ATP-binding</keyword>
<evidence type="ECO:0000256" key="1">
    <source>
        <dbReference type="ARBA" id="ARBA00022741"/>
    </source>
</evidence>
<evidence type="ECO:0000256" key="4">
    <source>
        <dbReference type="SAM" id="MobiDB-lite"/>
    </source>
</evidence>
<dbReference type="GO" id="GO:0016887">
    <property type="term" value="F:ATP hydrolysis activity"/>
    <property type="evidence" value="ECO:0007669"/>
    <property type="project" value="InterPro"/>
</dbReference>
<evidence type="ECO:0000256" key="2">
    <source>
        <dbReference type="ARBA" id="ARBA00022840"/>
    </source>
</evidence>
<dbReference type="InterPro" id="IPR050130">
    <property type="entry name" value="ClpA_ClpB"/>
</dbReference>
<dbReference type="GO" id="GO:0005524">
    <property type="term" value="F:ATP binding"/>
    <property type="evidence" value="ECO:0007669"/>
    <property type="project" value="UniProtKB-KW"/>
</dbReference>
<dbReference type="RefSeq" id="WP_014103171.1">
    <property type="nucleotide sequence ID" value="NC_016026.1"/>
</dbReference>
<dbReference type="InterPro" id="IPR003959">
    <property type="entry name" value="ATPase_AAA_core"/>
</dbReference>
<dbReference type="GO" id="GO:0005737">
    <property type="term" value="C:cytoplasm"/>
    <property type="evidence" value="ECO:0007669"/>
    <property type="project" value="TreeGrafter"/>
</dbReference>
<protein>
    <submittedName>
        <fullName evidence="7">ATPase associated with various cellular activities family protein</fullName>
    </submittedName>
</protein>
<dbReference type="HOGENOM" id="CLU_005070_4_2_5"/>
<keyword evidence="1" id="KW-0547">Nucleotide-binding</keyword>
<accession>G2KQM0</accession>
<dbReference type="InterPro" id="IPR003593">
    <property type="entry name" value="AAA+_ATPase"/>
</dbReference>
<dbReference type="CDD" id="cd19499">
    <property type="entry name" value="RecA-like_ClpB_Hsp104-like"/>
    <property type="match status" value="1"/>
</dbReference>
<organism evidence="7 8">
    <name type="scientific">Micavibrio aeruginosavorus (strain ARL-13)</name>
    <dbReference type="NCBI Taxonomy" id="856793"/>
    <lineage>
        <taxon>Bacteria</taxon>
        <taxon>Pseudomonadati</taxon>
        <taxon>Bdellovibrionota</taxon>
        <taxon>Bdellovibrionia</taxon>
        <taxon>Bdellovibrionales</taxon>
        <taxon>Pseudobdellovibrionaceae</taxon>
        <taxon>Micavibrio</taxon>
    </lineage>
</organism>
<reference evidence="7 8" key="1">
    <citation type="journal article" date="2011" name="BMC Genomics">
        <title>Genomic insights into an obligate epibiotic bacterial predator: Micavibrio aeruginosavorus ARL-13.</title>
        <authorList>
            <person name="Wang Z."/>
            <person name="Kadouri D."/>
            <person name="Wu M."/>
        </authorList>
    </citation>
    <scope>NUCLEOTIDE SEQUENCE [LARGE SCALE GENOMIC DNA]</scope>
    <source>
        <strain evidence="7 8">ARL-13</strain>
    </source>
</reference>
<dbReference type="Gene3D" id="1.10.8.60">
    <property type="match status" value="1"/>
</dbReference>
<feature type="region of interest" description="Disordered" evidence="4">
    <location>
        <begin position="812"/>
        <end position="838"/>
    </location>
</feature>
<dbReference type="SMART" id="SM00382">
    <property type="entry name" value="AAA"/>
    <property type="match status" value="1"/>
</dbReference>
<dbReference type="EMBL" id="CP002382">
    <property type="protein sequence ID" value="AEP09948.1"/>
    <property type="molecule type" value="Genomic_DNA"/>
</dbReference>
<dbReference type="GO" id="GO:0034605">
    <property type="term" value="P:cellular response to heat"/>
    <property type="evidence" value="ECO:0007669"/>
    <property type="project" value="TreeGrafter"/>
</dbReference>
<dbReference type="InterPro" id="IPR001270">
    <property type="entry name" value="ClpA/B"/>
</dbReference>
<feature type="domain" description="Clp ATPase C-terminal" evidence="6">
    <location>
        <begin position="706"/>
        <end position="793"/>
    </location>
</feature>
<proteinExistence type="predicted"/>
<evidence type="ECO:0000256" key="3">
    <source>
        <dbReference type="ARBA" id="ARBA00023186"/>
    </source>
</evidence>
<evidence type="ECO:0000313" key="8">
    <source>
        <dbReference type="Proteomes" id="UP000009286"/>
    </source>
</evidence>
<dbReference type="Pfam" id="PF10431">
    <property type="entry name" value="ClpB_D2-small"/>
    <property type="match status" value="1"/>
</dbReference>
<dbReference type="STRING" id="856793.MICA_1634"/>
<keyword evidence="3" id="KW-0143">Chaperone</keyword>
<dbReference type="eggNOG" id="COG0542">
    <property type="taxonomic scope" value="Bacteria"/>
</dbReference>
<dbReference type="PRINTS" id="PR00300">
    <property type="entry name" value="CLPPROTEASEA"/>
</dbReference>
<dbReference type="KEGG" id="mai:MICA_1634"/>
<dbReference type="Pfam" id="PF07724">
    <property type="entry name" value="AAA_2"/>
    <property type="match status" value="1"/>
</dbReference>
<sequence>MVLTQHSENHLKTFASISAIAEQVGALPTHFPDLNDGLKTLPQDVVRGRSFHEIVIDDFLELYACIAKDLSADKAYPEFYGEIMRHRNGEAIALETAQEFLAAHIEQVRKDANPSYNMECVGLLELSPKGQEAIPTVTSLFKTMARLFGQLHLSDEAIQTNSLAEGLAAAMEQIYPETTETPTQSAEAQAVSADDFGPEEDAHDVLSIYGINIAESIAKPPQAPEFDGAIETLSRVLLRPHGAQALLHGKDYSNARIMVDILAHKMAAGEGPGYLKDASIYRISLTEMLLKSADSGPAGQSAKSMLGDVLDTTSAHNLDNPDEPIILHFDDYGCTQKPLSYDAMMMDSTGMLRTIIKHYADNDPSLMMVFNATDAELHDLNEDTAKFERIATPELSTDSVLLHMLRTVVNLESQKSIEISDSVLEDIIQKSDAHMPKTASRMIRATDVLLSAVADAELKGHDTLTYESVCVAVAARSKKPLETINGDGASRYTNLAEKLSGKVFGQDEAIKIVADTLELVGHGLHDPKRPFGVFYMTGPTGVGKTELAKVLADTLGTDLITVNMADFSGEHTISRLLGSPPGYVGYGDKTALEDVAQKPYAVILIDEAEKAHRTVDNAFMKIMDEGELTLLNGKHIDFHNTVLMFTSNLGARDAEEAGKKNGIGFSASNGQTERDLASKEARTKAIQETLKPEFRQRATLIDMNSLTPDSVRSIAFKKINDVSDRLRQNKAYANMDIDLTQQAMDELMKIGYDRASGARHMERAIRDNVKVPLVHWLNKNADQVAGKACTLVIESVLKDSFRASVTQNARAVAVNDNSEGRPQRRPATHAQPSPPKPQ</sequence>
<keyword evidence="8" id="KW-1185">Reference proteome</keyword>
<dbReference type="Proteomes" id="UP000009286">
    <property type="component" value="Chromosome"/>
</dbReference>
<dbReference type="InterPro" id="IPR019489">
    <property type="entry name" value="Clp_ATPase_C"/>
</dbReference>